<protein>
    <submittedName>
        <fullName evidence="3">Transporter substrate-binding domain-containing protein</fullName>
    </submittedName>
</protein>
<evidence type="ECO:0000259" key="2">
    <source>
        <dbReference type="SMART" id="SM00062"/>
    </source>
</evidence>
<keyword evidence="4" id="KW-1185">Reference proteome</keyword>
<sequence length="279" mass="30678">MAGSIVARQYGSIAVTLNTSGTKGTDMRARHFLLALALPAISVPALPCNLKLAFEHWPPYVYRDAQARPTGLDFELVAAILKEARCTLVVEKELPAARRQMLFQQGELDLMLAASETKDRQAYARFSVAYRHESVGLFTMSAKLAKYRHLDTFAAIQQAHVPLLAPRVGWYGRDYARAMPGLEASGSLNTFGSFRQGIRMLDAERAELILGDSAALRYEAKRQGLAIAALPFVVLRAPVHLMLNASSTSQAELDDINAAIARLEKRGTLPAIRARYGEH</sequence>
<organism evidence="3 4">
    <name type="scientific">Janthinobacterium fluminis</name>
    <dbReference type="NCBI Taxonomy" id="2987524"/>
    <lineage>
        <taxon>Bacteria</taxon>
        <taxon>Pseudomonadati</taxon>
        <taxon>Pseudomonadota</taxon>
        <taxon>Betaproteobacteria</taxon>
        <taxon>Burkholderiales</taxon>
        <taxon>Oxalobacteraceae</taxon>
        <taxon>Janthinobacterium</taxon>
    </lineage>
</organism>
<dbReference type="PANTHER" id="PTHR35936:SF20">
    <property type="entry name" value="ABC TRANSPORTER ARGININE-BINDING PROTEIN 2-RELATED"/>
    <property type="match status" value="1"/>
</dbReference>
<accession>A0ABT5K5B6</accession>
<dbReference type="InterPro" id="IPR001638">
    <property type="entry name" value="Solute-binding_3/MltF_N"/>
</dbReference>
<dbReference type="EMBL" id="JAQQXR010000011">
    <property type="protein sequence ID" value="MDC8760194.1"/>
    <property type="molecule type" value="Genomic_DNA"/>
</dbReference>
<feature type="domain" description="Solute-binding protein family 3/N-terminal" evidence="2">
    <location>
        <begin position="49"/>
        <end position="279"/>
    </location>
</feature>
<dbReference type="RefSeq" id="WP_273673843.1">
    <property type="nucleotide sequence ID" value="NZ_JAQQXR010000011.1"/>
</dbReference>
<dbReference type="SMART" id="SM00062">
    <property type="entry name" value="PBPb"/>
    <property type="match status" value="1"/>
</dbReference>
<name>A0ABT5K5B6_9BURK</name>
<gene>
    <name evidence="3" type="ORF">OIK44_21625</name>
</gene>
<dbReference type="Pfam" id="PF00497">
    <property type="entry name" value="SBP_bac_3"/>
    <property type="match status" value="1"/>
</dbReference>
<dbReference type="Gene3D" id="3.40.190.10">
    <property type="entry name" value="Periplasmic binding protein-like II"/>
    <property type="match status" value="2"/>
</dbReference>
<dbReference type="PANTHER" id="PTHR35936">
    <property type="entry name" value="MEMBRANE-BOUND LYTIC MUREIN TRANSGLYCOSYLASE F"/>
    <property type="match status" value="1"/>
</dbReference>
<reference evidence="3 4" key="1">
    <citation type="submission" date="2022-10" db="EMBL/GenBank/DDBJ databases">
        <title>Janthinobacterium sp. hw3 Genome sequencing.</title>
        <authorList>
            <person name="Park S."/>
        </authorList>
    </citation>
    <scope>NUCLEOTIDE SEQUENCE [LARGE SCALE GENOMIC DNA]</scope>
    <source>
        <strain evidence="4">hw3</strain>
    </source>
</reference>
<dbReference type="SUPFAM" id="SSF53850">
    <property type="entry name" value="Periplasmic binding protein-like II"/>
    <property type="match status" value="1"/>
</dbReference>
<comment type="caution">
    <text evidence="3">The sequence shown here is derived from an EMBL/GenBank/DDBJ whole genome shotgun (WGS) entry which is preliminary data.</text>
</comment>
<dbReference type="Proteomes" id="UP001221208">
    <property type="component" value="Unassembled WGS sequence"/>
</dbReference>
<evidence type="ECO:0000313" key="3">
    <source>
        <dbReference type="EMBL" id="MDC8760194.1"/>
    </source>
</evidence>
<evidence type="ECO:0000256" key="1">
    <source>
        <dbReference type="ARBA" id="ARBA00022729"/>
    </source>
</evidence>
<keyword evidence="1" id="KW-0732">Signal</keyword>
<evidence type="ECO:0000313" key="4">
    <source>
        <dbReference type="Proteomes" id="UP001221208"/>
    </source>
</evidence>
<proteinExistence type="predicted"/>